<keyword evidence="4 5" id="KW-0472">Membrane</keyword>
<evidence type="ECO:0000256" key="5">
    <source>
        <dbReference type="SAM" id="Phobius"/>
    </source>
</evidence>
<reference evidence="6 7" key="1">
    <citation type="journal article" date="2019" name="Environ. Microbiol.">
        <title>An active ?-lactamase is a part of an orchestrated cell wall stress resistance network of Bacillus subtilis and related rhizosphere species.</title>
        <authorList>
            <person name="Bucher T."/>
            <person name="Keren-Paz A."/>
            <person name="Hausser J."/>
            <person name="Olender T."/>
            <person name="Cytryn E."/>
            <person name="Kolodkin-Gal I."/>
        </authorList>
    </citation>
    <scope>NUCLEOTIDE SEQUENCE [LARGE SCALE GENOMIC DNA]</scope>
    <source>
        <strain evidence="6 7">I5</strain>
    </source>
</reference>
<proteinExistence type="predicted"/>
<accession>A0A4U3BBD2</accession>
<dbReference type="GO" id="GO:0005886">
    <property type="term" value="C:plasma membrane"/>
    <property type="evidence" value="ECO:0007669"/>
    <property type="project" value="UniProtKB-SubCell"/>
</dbReference>
<dbReference type="Proteomes" id="UP000305222">
    <property type="component" value="Unassembled WGS sequence"/>
</dbReference>
<dbReference type="AlphaFoldDB" id="A0A4U3BBD2"/>
<keyword evidence="2 5" id="KW-0812">Transmembrane</keyword>
<feature type="non-terminal residue" evidence="6">
    <location>
        <position position="70"/>
    </location>
</feature>
<organism evidence="6 7">
    <name type="scientific">Bacillus wiedmannii</name>
    <dbReference type="NCBI Taxonomy" id="1890302"/>
    <lineage>
        <taxon>Bacteria</taxon>
        <taxon>Bacillati</taxon>
        <taxon>Bacillota</taxon>
        <taxon>Bacilli</taxon>
        <taxon>Bacillales</taxon>
        <taxon>Bacillaceae</taxon>
        <taxon>Bacillus</taxon>
        <taxon>Bacillus cereus group</taxon>
    </lineage>
</organism>
<feature type="transmembrane region" description="Helical" evidence="5">
    <location>
        <begin position="16"/>
        <end position="39"/>
    </location>
</feature>
<keyword evidence="6" id="KW-0067">ATP-binding</keyword>
<comment type="subcellular location">
    <subcellularLocation>
        <location evidence="1">Cell membrane</location>
        <topology evidence="1">Multi-pass membrane protein</topology>
    </subcellularLocation>
</comment>
<evidence type="ECO:0000313" key="7">
    <source>
        <dbReference type="Proteomes" id="UP000305222"/>
    </source>
</evidence>
<dbReference type="GO" id="GO:0005524">
    <property type="term" value="F:ATP binding"/>
    <property type="evidence" value="ECO:0007669"/>
    <property type="project" value="UniProtKB-KW"/>
</dbReference>
<evidence type="ECO:0000256" key="3">
    <source>
        <dbReference type="ARBA" id="ARBA00022989"/>
    </source>
</evidence>
<dbReference type="InterPro" id="IPR036640">
    <property type="entry name" value="ABC1_TM_sf"/>
</dbReference>
<dbReference type="SUPFAM" id="SSF90123">
    <property type="entry name" value="ABC transporter transmembrane region"/>
    <property type="match status" value="1"/>
</dbReference>
<keyword evidence="3 5" id="KW-1133">Transmembrane helix</keyword>
<gene>
    <name evidence="6" type="ORF">FC699_03910</name>
</gene>
<evidence type="ECO:0000256" key="2">
    <source>
        <dbReference type="ARBA" id="ARBA00022692"/>
    </source>
</evidence>
<name>A0A4U3BBD2_9BACI</name>
<evidence type="ECO:0000313" key="6">
    <source>
        <dbReference type="EMBL" id="TKI98608.1"/>
    </source>
</evidence>
<comment type="caution">
    <text evidence="6">The sequence shown here is derived from an EMBL/GenBank/DDBJ whole genome shotgun (WGS) entry which is preliminary data.</text>
</comment>
<sequence>MQGIKRYLQFVKPYRWLIAITIMIGLVKFGIPLIMPWLLKYIIDDVIQGGGSLQDKTSQLVTAVGIAFFI</sequence>
<keyword evidence="6" id="KW-0547">Nucleotide-binding</keyword>
<protein>
    <submittedName>
        <fullName evidence="6">Multidrug ABC transporter ATP-binding protein</fullName>
    </submittedName>
</protein>
<dbReference type="Gene3D" id="1.20.1560.10">
    <property type="entry name" value="ABC transporter type 1, transmembrane domain"/>
    <property type="match status" value="1"/>
</dbReference>
<evidence type="ECO:0000256" key="1">
    <source>
        <dbReference type="ARBA" id="ARBA00004651"/>
    </source>
</evidence>
<dbReference type="EMBL" id="SZON01000095">
    <property type="protein sequence ID" value="TKI98608.1"/>
    <property type="molecule type" value="Genomic_DNA"/>
</dbReference>
<evidence type="ECO:0000256" key="4">
    <source>
        <dbReference type="ARBA" id="ARBA00023136"/>
    </source>
</evidence>